<keyword evidence="2" id="KW-1185">Reference proteome</keyword>
<dbReference type="EMBL" id="AY299121">
    <property type="protein sequence ID" value="AAP58724.1"/>
    <property type="molecule type" value="Genomic_DNA"/>
</dbReference>
<protein>
    <submittedName>
        <fullName evidence="1">56L</fullName>
    </submittedName>
</protein>
<dbReference type="Proteomes" id="UP000001774">
    <property type="component" value="Segment"/>
</dbReference>
<proteinExistence type="predicted"/>
<dbReference type="RefSeq" id="NP_859004.1">
    <property type="nucleotide sequence ID" value="NC_004902.1"/>
</dbReference>
<reference evidence="1 2" key="1">
    <citation type="journal article" date="2003" name="J. Mol. Biol.">
        <title>Genome of Xanthomonas oryzae bacteriophage Xp10: an odd T-odd phage.</title>
        <authorList>
            <person name="Yuzenkova J."/>
            <person name="Nechaev S."/>
            <person name="Berlin J."/>
            <person name="Rogulja D."/>
            <person name="Kuznedelov K."/>
            <person name="Inman R."/>
            <person name="Mushegian A."/>
            <person name="Severinov K."/>
        </authorList>
    </citation>
    <scope>NUCLEOTIDE SEQUENCE</scope>
</reference>
<evidence type="ECO:0000313" key="2">
    <source>
        <dbReference type="Proteomes" id="UP000001774"/>
    </source>
</evidence>
<name>Q7Y5G0_9CAUD</name>
<organism evidence="1 2">
    <name type="scientific">Xanthomonas phage Xp10</name>
    <dbReference type="NCBI Taxonomy" id="2907956"/>
    <lineage>
        <taxon>Viruses</taxon>
        <taxon>Duplodnaviria</taxon>
        <taxon>Heunggongvirae</taxon>
        <taxon>Uroviricota</taxon>
        <taxon>Caudoviricetes</taxon>
        <taxon>Xipdecavirus</taxon>
        <taxon>Xipdecavirus Xp10</taxon>
    </lineage>
</organism>
<accession>Q7Y5G0</accession>
<evidence type="ECO:0000313" key="1">
    <source>
        <dbReference type="EMBL" id="AAP58724.1"/>
    </source>
</evidence>
<sequence>MNNQVFANATHKVIFSKDGNSYQVSSINNPGTVLRSIDVNEVRAYERAVAFALLAQAQATKINE</sequence>
<dbReference type="GeneID" id="2648403"/>
<dbReference type="KEGG" id="vg:2648403"/>